<keyword evidence="4" id="KW-1185">Reference proteome</keyword>
<dbReference type="AlphaFoldDB" id="A0A024GFP6"/>
<dbReference type="SUPFAM" id="SSF55797">
    <property type="entry name" value="PR-1-like"/>
    <property type="match status" value="1"/>
</dbReference>
<feature type="compositionally biased region" description="Polar residues" evidence="1">
    <location>
        <begin position="234"/>
        <end position="251"/>
    </location>
</feature>
<dbReference type="Proteomes" id="UP000053237">
    <property type="component" value="Unassembled WGS sequence"/>
</dbReference>
<dbReference type="STRING" id="65357.A0A024GFP6"/>
<dbReference type="OrthoDB" id="568194at2759"/>
<dbReference type="PRINTS" id="PR01217">
    <property type="entry name" value="PRICHEXTENSN"/>
</dbReference>
<evidence type="ECO:0000256" key="1">
    <source>
        <dbReference type="SAM" id="MobiDB-lite"/>
    </source>
</evidence>
<dbReference type="Pfam" id="PF00188">
    <property type="entry name" value="CAP"/>
    <property type="match status" value="1"/>
</dbReference>
<feature type="compositionally biased region" description="Low complexity" evidence="1">
    <location>
        <begin position="329"/>
        <end position="346"/>
    </location>
</feature>
<reference evidence="3 4" key="1">
    <citation type="submission" date="2012-05" db="EMBL/GenBank/DDBJ databases">
        <title>Recombination and specialization in a pathogen metapopulation.</title>
        <authorList>
            <person name="Gardiner A."/>
            <person name="Kemen E."/>
            <person name="Schultz-Larsen T."/>
            <person name="MacLean D."/>
            <person name="Van Oosterhout C."/>
            <person name="Jones J.D.G."/>
        </authorList>
    </citation>
    <scope>NUCLEOTIDE SEQUENCE [LARGE SCALE GENOMIC DNA]</scope>
    <source>
        <strain evidence="3 4">Ac Nc2</strain>
    </source>
</reference>
<feature type="region of interest" description="Disordered" evidence="1">
    <location>
        <begin position="159"/>
        <end position="251"/>
    </location>
</feature>
<feature type="compositionally biased region" description="Pro residues" evidence="1">
    <location>
        <begin position="318"/>
        <end position="328"/>
    </location>
</feature>
<dbReference type="PANTHER" id="PTHR31157">
    <property type="entry name" value="SCP DOMAIN-CONTAINING PROTEIN"/>
    <property type="match status" value="1"/>
</dbReference>
<name>A0A024GFP6_9STRA</name>
<evidence type="ECO:0000259" key="2">
    <source>
        <dbReference type="Pfam" id="PF00188"/>
    </source>
</evidence>
<dbReference type="InterPro" id="IPR035940">
    <property type="entry name" value="CAP_sf"/>
</dbReference>
<dbReference type="CDD" id="cd05379">
    <property type="entry name" value="CAP_bacterial"/>
    <property type="match status" value="1"/>
</dbReference>
<feature type="region of interest" description="Disordered" evidence="1">
    <location>
        <begin position="296"/>
        <end position="367"/>
    </location>
</feature>
<proteinExistence type="predicted"/>
<accession>A0A024GFP6</accession>
<dbReference type="InParanoid" id="A0A024GFP6"/>
<sequence length="367" mass="39849">MGIPPSVSSNPEKWQDDMLDKLNKIRLAAGMPEVGINECVKFKAFFDSEIETNFLARKLGNAAELHAAHMARFSVMSHVGASGSTPKDRIQAAGFKDLRYGENIAYGQKSVDRVIDEWVKSPEHYINMIGPFTCVGFAQKISKNGTLYWCQDFGTSEVDTCPSPSSPGIPPLPTPPLPTPSPPTPSPPAPSPPAPSPKTPPSFQVLPSTPTVSLSPPPPPTIIPGVNPTPSIPPQLSSSPGTVSARQPPGQNIQDFSLQFFDAEKLLQAQEPIKNFQNFDASKFVDDLKSVVGMVEPPKFQQYQPPTLLPQQPYQPSSQPPSEQPPTLLPEQPYQPSSQSPSEQSPTNVEAPNLNRQDEFDSSHTHC</sequence>
<dbReference type="PANTHER" id="PTHR31157:SF1">
    <property type="entry name" value="SCP DOMAIN-CONTAINING PROTEIN"/>
    <property type="match status" value="1"/>
</dbReference>
<protein>
    <recommendedName>
        <fullName evidence="2">SCP domain-containing protein</fullName>
    </recommendedName>
</protein>
<organism evidence="3 4">
    <name type="scientific">Albugo candida</name>
    <dbReference type="NCBI Taxonomy" id="65357"/>
    <lineage>
        <taxon>Eukaryota</taxon>
        <taxon>Sar</taxon>
        <taxon>Stramenopiles</taxon>
        <taxon>Oomycota</taxon>
        <taxon>Peronosporomycetes</taxon>
        <taxon>Albuginales</taxon>
        <taxon>Albuginaceae</taxon>
        <taxon>Albugo</taxon>
    </lineage>
</organism>
<evidence type="ECO:0000313" key="3">
    <source>
        <dbReference type="EMBL" id="CCI45162.1"/>
    </source>
</evidence>
<feature type="domain" description="SCP" evidence="2">
    <location>
        <begin position="58"/>
        <end position="153"/>
    </location>
</feature>
<dbReference type="EMBL" id="CAIX01000091">
    <property type="protein sequence ID" value="CCI45162.1"/>
    <property type="molecule type" value="Genomic_DNA"/>
</dbReference>
<feature type="compositionally biased region" description="Low complexity" evidence="1">
    <location>
        <begin position="201"/>
        <end position="214"/>
    </location>
</feature>
<dbReference type="Gene3D" id="3.40.33.10">
    <property type="entry name" value="CAP"/>
    <property type="match status" value="1"/>
</dbReference>
<gene>
    <name evidence="3" type="ORF">BN9_060350</name>
</gene>
<dbReference type="InterPro" id="IPR014044">
    <property type="entry name" value="CAP_dom"/>
</dbReference>
<feature type="compositionally biased region" description="Basic and acidic residues" evidence="1">
    <location>
        <begin position="356"/>
        <end position="367"/>
    </location>
</feature>
<evidence type="ECO:0000313" key="4">
    <source>
        <dbReference type="Proteomes" id="UP000053237"/>
    </source>
</evidence>
<feature type="compositionally biased region" description="Pro residues" evidence="1">
    <location>
        <begin position="164"/>
        <end position="200"/>
    </location>
</feature>
<comment type="caution">
    <text evidence="3">The sequence shown here is derived from an EMBL/GenBank/DDBJ whole genome shotgun (WGS) entry which is preliminary data.</text>
</comment>
<feature type="compositionally biased region" description="Low complexity" evidence="1">
    <location>
        <begin position="301"/>
        <end position="317"/>
    </location>
</feature>